<protein>
    <submittedName>
        <fullName evidence="3">DUF418 domain-containing protein</fullName>
    </submittedName>
</protein>
<feature type="transmembrane region" description="Helical" evidence="1">
    <location>
        <begin position="64"/>
        <end position="90"/>
    </location>
</feature>
<proteinExistence type="predicted"/>
<dbReference type="RefSeq" id="WP_148955533.1">
    <property type="nucleotide sequence ID" value="NZ_QSND01000001.1"/>
</dbReference>
<evidence type="ECO:0000313" key="4">
    <source>
        <dbReference type="Proteomes" id="UP000324326"/>
    </source>
</evidence>
<feature type="transmembrane region" description="Helical" evidence="1">
    <location>
        <begin position="289"/>
        <end position="312"/>
    </location>
</feature>
<gene>
    <name evidence="3" type="ORF">DX927_00720</name>
</gene>
<feature type="transmembrane region" description="Helical" evidence="1">
    <location>
        <begin position="21"/>
        <end position="44"/>
    </location>
</feature>
<feature type="transmembrane region" description="Helical" evidence="1">
    <location>
        <begin position="153"/>
        <end position="172"/>
    </location>
</feature>
<comment type="caution">
    <text evidence="3">The sequence shown here is derived from an EMBL/GenBank/DDBJ whole genome shotgun (WGS) entry which is preliminary data.</text>
</comment>
<reference evidence="3 4" key="1">
    <citation type="submission" date="2018-08" db="EMBL/GenBank/DDBJ databases">
        <title>Bacillus phenotypic plasticity.</title>
        <authorList>
            <person name="Hurtado E."/>
        </authorList>
    </citation>
    <scope>NUCLEOTIDE SEQUENCE [LARGE SCALE GENOMIC DNA]</scope>
    <source>
        <strain evidence="3 4">427</strain>
    </source>
</reference>
<feature type="transmembrane region" description="Helical" evidence="1">
    <location>
        <begin position="333"/>
        <end position="355"/>
    </location>
</feature>
<feature type="transmembrane region" description="Helical" evidence="1">
    <location>
        <begin position="126"/>
        <end position="141"/>
    </location>
</feature>
<dbReference type="InterPro" id="IPR007349">
    <property type="entry name" value="DUF418"/>
</dbReference>
<sequence length="415" mass="46814">MNNQSLIAPVSQGERVRELDIIRGFALFGILLANMAYFAAPSVYMVMTKTEWWPELWHQTAEVLILFFASGKFFTMFSFLFGLGFIIFLQRVEQKTSRPRTIFFRRLVILFGIGLIHAFGLWYGDILIVYSVIGVLLFLFSRRKAKTVLKWAYLVLLIPMAAVVFFVLVFSAQGGAAVSGGESAAFAEERISGSLAAYGSGTFTEIMGQRAADYSLMLTNYAFMAPIILSMFLFGVYIAKTGRFQQISAQLPFCKKIWLITLAIGLPFNILAVYSYVQLDSVGSGLWMAYYAGMAVGGPALCFFYMTSIILLCQKKVWHRILSPLQAVGRLALSNYLIQSVVCTTIFYNYGFGFYGKLGPLFWVIITLVLFTLQIWGSGLWLKTFQFGPAEWLWRSLTYGRRQPLMKHANKNQAL</sequence>
<evidence type="ECO:0000256" key="1">
    <source>
        <dbReference type="SAM" id="Phobius"/>
    </source>
</evidence>
<feature type="transmembrane region" description="Helical" evidence="1">
    <location>
        <begin position="257"/>
        <end position="277"/>
    </location>
</feature>
<feature type="domain" description="DUF418" evidence="2">
    <location>
        <begin position="239"/>
        <end position="400"/>
    </location>
</feature>
<dbReference type="InterPro" id="IPR052529">
    <property type="entry name" value="Bact_Transport_Assoc"/>
</dbReference>
<dbReference type="Pfam" id="PF04235">
    <property type="entry name" value="DUF418"/>
    <property type="match status" value="1"/>
</dbReference>
<dbReference type="Proteomes" id="UP000324326">
    <property type="component" value="Unassembled WGS sequence"/>
</dbReference>
<dbReference type="EMBL" id="QSND01000001">
    <property type="protein sequence ID" value="KAA6452773.1"/>
    <property type="molecule type" value="Genomic_DNA"/>
</dbReference>
<dbReference type="PANTHER" id="PTHR30590">
    <property type="entry name" value="INNER MEMBRANE PROTEIN"/>
    <property type="match status" value="1"/>
</dbReference>
<name>A0A5M8RZM2_9BACI</name>
<feature type="transmembrane region" description="Helical" evidence="1">
    <location>
        <begin position="361"/>
        <end position="382"/>
    </location>
</feature>
<evidence type="ECO:0000259" key="2">
    <source>
        <dbReference type="Pfam" id="PF04235"/>
    </source>
</evidence>
<feature type="transmembrane region" description="Helical" evidence="1">
    <location>
        <begin position="218"/>
        <end position="237"/>
    </location>
</feature>
<keyword evidence="1" id="KW-0812">Transmembrane</keyword>
<feature type="transmembrane region" description="Helical" evidence="1">
    <location>
        <begin position="102"/>
        <end position="120"/>
    </location>
</feature>
<keyword evidence="1" id="KW-0472">Membrane</keyword>
<keyword evidence="1" id="KW-1133">Transmembrane helix</keyword>
<organism evidence="3 4">
    <name type="scientific">Bacillus swezeyi</name>
    <dbReference type="NCBI Taxonomy" id="1925020"/>
    <lineage>
        <taxon>Bacteria</taxon>
        <taxon>Bacillati</taxon>
        <taxon>Bacillota</taxon>
        <taxon>Bacilli</taxon>
        <taxon>Bacillales</taxon>
        <taxon>Bacillaceae</taxon>
        <taxon>Bacillus</taxon>
    </lineage>
</organism>
<dbReference type="AlphaFoldDB" id="A0A5M8RZM2"/>
<dbReference type="PANTHER" id="PTHR30590:SF2">
    <property type="entry name" value="INNER MEMBRANE PROTEIN"/>
    <property type="match status" value="1"/>
</dbReference>
<accession>A0A5M8RZM2</accession>
<evidence type="ECO:0000313" key="3">
    <source>
        <dbReference type="EMBL" id="KAA6452773.1"/>
    </source>
</evidence>